<proteinExistence type="predicted"/>
<feature type="compositionally biased region" description="Low complexity" evidence="1">
    <location>
        <begin position="79"/>
        <end position="92"/>
    </location>
</feature>
<feature type="compositionally biased region" description="Low complexity" evidence="1">
    <location>
        <begin position="1927"/>
        <end position="1939"/>
    </location>
</feature>
<evidence type="ECO:0000313" key="3">
    <source>
        <dbReference type="Proteomes" id="UP001500403"/>
    </source>
</evidence>
<dbReference type="NCBIfam" id="TIGR03696">
    <property type="entry name" value="Rhs_assc_core"/>
    <property type="match status" value="1"/>
</dbReference>
<accession>A0ABN3WS39</accession>
<comment type="caution">
    <text evidence="2">The sequence shown here is derived from an EMBL/GenBank/DDBJ whole genome shotgun (WGS) entry which is preliminary data.</text>
</comment>
<feature type="compositionally biased region" description="Gly residues" evidence="1">
    <location>
        <begin position="1916"/>
        <end position="1926"/>
    </location>
</feature>
<feature type="region of interest" description="Disordered" evidence="1">
    <location>
        <begin position="1187"/>
        <end position="1219"/>
    </location>
</feature>
<dbReference type="InterPro" id="IPR050708">
    <property type="entry name" value="T6SS_VgrG/RHS"/>
</dbReference>
<feature type="region of interest" description="Disordered" evidence="1">
    <location>
        <begin position="1963"/>
        <end position="1993"/>
    </location>
</feature>
<dbReference type="EMBL" id="BAAAUD010000007">
    <property type="protein sequence ID" value="GAA2923506.1"/>
    <property type="molecule type" value="Genomic_DNA"/>
</dbReference>
<dbReference type="PANTHER" id="PTHR32305">
    <property type="match status" value="1"/>
</dbReference>
<protein>
    <submittedName>
        <fullName evidence="2">RHS repeat-associated core domain-containing protein</fullName>
    </submittedName>
</protein>
<keyword evidence="3" id="KW-1185">Reference proteome</keyword>
<evidence type="ECO:0000313" key="2">
    <source>
        <dbReference type="EMBL" id="GAA2923506.1"/>
    </source>
</evidence>
<name>A0ABN3WS39_9ACTN</name>
<reference evidence="2 3" key="1">
    <citation type="journal article" date="2019" name="Int. J. Syst. Evol. Microbiol.">
        <title>The Global Catalogue of Microorganisms (GCM) 10K type strain sequencing project: providing services to taxonomists for standard genome sequencing and annotation.</title>
        <authorList>
            <consortium name="The Broad Institute Genomics Platform"/>
            <consortium name="The Broad Institute Genome Sequencing Center for Infectious Disease"/>
            <person name="Wu L."/>
            <person name="Ma J."/>
        </authorList>
    </citation>
    <scope>NUCLEOTIDE SEQUENCE [LARGE SCALE GENOMIC DNA]</scope>
    <source>
        <strain evidence="2 3">JCM 9088</strain>
    </source>
</reference>
<dbReference type="PANTHER" id="PTHR32305:SF17">
    <property type="entry name" value="TRNA NUCLEASE WAPA"/>
    <property type="match status" value="1"/>
</dbReference>
<dbReference type="Gene3D" id="2.180.10.10">
    <property type="entry name" value="RHS repeat-associated core"/>
    <property type="match status" value="2"/>
</dbReference>
<organism evidence="2 3">
    <name type="scientific">Streptomyces enissocaesilis</name>
    <dbReference type="NCBI Taxonomy" id="332589"/>
    <lineage>
        <taxon>Bacteria</taxon>
        <taxon>Bacillati</taxon>
        <taxon>Actinomycetota</taxon>
        <taxon>Actinomycetes</taxon>
        <taxon>Kitasatosporales</taxon>
        <taxon>Streptomycetaceae</taxon>
        <taxon>Streptomyces</taxon>
        <taxon>Streptomyces rochei group</taxon>
    </lineage>
</organism>
<dbReference type="CDD" id="cd05403">
    <property type="entry name" value="NT_KNTase_like"/>
    <property type="match status" value="1"/>
</dbReference>
<dbReference type="InterPro" id="IPR022385">
    <property type="entry name" value="Rhs_assc_core"/>
</dbReference>
<sequence>MPGLLSPTAFAADIDPLGRPDLKAPKAAKVTPFTAKVNKKQASIVKDSAAADQAAVRRAHKDQQKTVTWPTRGQKTLTLPASGKAKAAPGALPVQLAAPQKTASDKKTGKQPAIARSVTVEVLDQKATNKLGIRGVALAVTGPAKGGAAELNVDYSAFATAYGADWAGRLQVLKMPACALENPAKVKCRSTTPLPFTNNRADESLTTPLTFKTTTGPTSSSSAPASGQTMMLALTAGTQSGAGDYKATPLAASSTWAAGGSSGTFTWSYPLRTPPAVAGPAPGLSISYDSGSIDGRTASTNNQGTQIGEGFDLTSSYVERKYGSCDDDGQSDKFDQCWKYDNASLVLNGKASELVKDDTSGEWHLKNDDASTVVRGTGAGNGDDNGEYWTVTTGDGTQYVFGKHKLPGWRSDDPATTTVTDPDDTTDSTWLVPVYGDDSGEPGYDKGSDFTGRSLTQAWRWNLDYVVDTHGNAMSYYYGKETNYYAKNGSTTTNSAYTRGGYLKRIEYGQRSDTLFTTPAPQKVTFNYSQRCTAADCTSLTEDTRDNWPDVPYDAICTSSTASCTGNVGPAFFTRYRLTTTSTYAWNAAATTPAYAAVDAWTLKHQYLDPGDTGDSTDQSLWLDEIKHTGKHGTDLALDPVKFTHVFLPNRVDGTSDNILSLEKPRLRTVTSEAGAQTIVSYAEADCVAGQTMPKVDTNTKRCYPVYWAPNGGDTPILDWFQKYPVTAVSTTDPRGGSEAVQHTYTYTGGGAWHYNDDPMTPAKERTWSIWRGFERVTHTTGDSDSAQLKTTSVYLRGMNGDRVLGADNKTPDPDARKSVKVTGIKADEITDSEPYAGFTRETATYNGSAEVSATINDPWLKKTATQHKSYADIEAYYVRTEATHARTSVTSSGTAKDRVRSTFTTYDSLGMAQTVEDKGDTAVTGDEKCARTWYARNEAVGINSLVSRTRVTAKACDITGDALDLPADSTTAGDVISDTATAYDTTTYTSTQTPTKGEVQWTGRAKGYTAANNPTWQTLTTIPTYDELGRPLTVKDTNGLTVATTTYNPEKTGPLTSSTVTNAKGHTATTAVSFATGNPAKATDANGKITESEYDSLGRVTKVWLANRSKALGKTPNYVYDYKVTSSDMSWVATGALKGDGSGYNTTYEFYDSLLRPRQAQSPSPVGGRLVSLTRYDDRGLATSAQGDIWDNTSAPSGTPVQTEGSQAPVQTDTTYDGAGRATKAETKNYGVTRWSTTTTYTGDTVASTAPTGGQATLVVTDALGQTTERREYGGTQPTGTDFTSTLYTYHPGGQQRTVQGPDKAKWEYGYDLFGRQTSTTDPDKGTTTTQFNTLDQVEETTDSRTRKILYQYDSLGRQTDMWQGSKTDANKLAAWSYDTLAKGQQDAATRYDGGITGKAYTSKVTAYDSLYQPTGTQLLLPDTDPLVTAGVPKTLSFTTGYRLDGTISQASQPAVGGLPSETISFTYNATGQPLTSSGTTGYLQGATYSPQGDLRQLTLGMDGSSSAKKAYLNYDYEPGTRRLTRSYVTDDTHGYMPQELTFTQDDAGNVTSIFDAATLGGTTKTDNQCFAYDGHRRMTEAWTPKTADCAAAGRTTANIDGAAPYWTSYTYNTSGQRATQTQHTATVNTLTTYEYGTTTGQPHPLTKTTTGSTVKSYDYDNAGNTTTRPGTKGPQTLLWDTEGKLATTTEGTAETNYLYDTTGELLIRRAKGDGDTVLYLGATEVRLTTKGTTKTLAGTRYYTAAGQNIAVRTATSGTTGTKLNFLAADHHGTSSIAMDATTWAITKRYTTPFGAPRGTKPTTWPDDKAFLGKPADAATGLTHIGAREYDPGLGQFISIDPLLSLDQHQSLNGYSYANQHPATAADPTGLAETCGAYTNDCEGKGANGDADITPGADNCYAGNHSASCNTNGQGGAPGSVGGSHGTSATSSTGQTSSAGGGGGGGGGCHYAMGTGNCAGSSVPQPLAGPSDRPSAGPGDGNSSSAGVPHELPCATSEESWRCSIRNQLFSFAVNTGMLGGSLGFFGLRGSRLEREYGIPQGISRSNFNAISNILKSRGVDKIGRVSIQGSRAAQQAGAGSDLDIAVLVSPAKYDKMIADSYGAPNPGSARYRTMQHSIEVGKITAGDVKPRLSRVRDQVQAEIGMKVDLSVIKIGGDLRQGPLYRCQVIVDNSKYEYCRVFALAQASVVMGIVGPLFGSNFTSFGFLESHLGISINVQENDDFSPGVGRSDFVLWPTTIELEGDSGVLVERMVETVSLVLSTLWREGVDAVAACEFENELPFSGGIDRGGLK</sequence>
<dbReference type="Proteomes" id="UP001500403">
    <property type="component" value="Unassembled WGS sequence"/>
</dbReference>
<gene>
    <name evidence="2" type="ORF">GCM10010446_04630</name>
</gene>
<evidence type="ECO:0000256" key="1">
    <source>
        <dbReference type="SAM" id="MobiDB-lite"/>
    </source>
</evidence>
<feature type="compositionally biased region" description="Polar residues" evidence="1">
    <location>
        <begin position="1187"/>
        <end position="1216"/>
    </location>
</feature>
<feature type="compositionally biased region" description="Polar residues" evidence="1">
    <location>
        <begin position="65"/>
        <end position="77"/>
    </location>
</feature>
<feature type="region of interest" description="Disordered" evidence="1">
    <location>
        <begin position="58"/>
        <end position="110"/>
    </location>
</feature>
<feature type="region of interest" description="Disordered" evidence="1">
    <location>
        <begin position="1916"/>
        <end position="1946"/>
    </location>
</feature>